<dbReference type="Pfam" id="PF18796">
    <property type="entry name" value="LPD1"/>
    <property type="match status" value="1"/>
</dbReference>
<accession>A0ABP9F9X1</accession>
<keyword evidence="3" id="KW-1185">Reference proteome</keyword>
<gene>
    <name evidence="2" type="ORF">GCM10023333_30620</name>
</gene>
<dbReference type="Proteomes" id="UP001499988">
    <property type="component" value="Unassembled WGS sequence"/>
</dbReference>
<evidence type="ECO:0000313" key="3">
    <source>
        <dbReference type="Proteomes" id="UP001499988"/>
    </source>
</evidence>
<proteinExistence type="predicted"/>
<reference evidence="3" key="1">
    <citation type="journal article" date="2019" name="Int. J. Syst. Evol. Microbiol.">
        <title>The Global Catalogue of Microorganisms (GCM) 10K type strain sequencing project: providing services to taxonomists for standard genome sequencing and annotation.</title>
        <authorList>
            <consortium name="The Broad Institute Genomics Platform"/>
            <consortium name="The Broad Institute Genome Sequencing Center for Infectious Disease"/>
            <person name="Wu L."/>
            <person name="Ma J."/>
        </authorList>
    </citation>
    <scope>NUCLEOTIDE SEQUENCE [LARGE SCALE GENOMIC DNA]</scope>
    <source>
        <strain evidence="3">JCM 18401</strain>
    </source>
</reference>
<dbReference type="EMBL" id="BAABJZ010000094">
    <property type="protein sequence ID" value="GAA4895281.1"/>
    <property type="molecule type" value="Genomic_DNA"/>
</dbReference>
<name>A0ABP9F9X1_9GAMM</name>
<sequence>MCCWPGQRIMPAMTEKTSTGLRRAYYRRGPDYRHGEDVSFGEIKAQFGFGAITIGAWVQKQEKVIAANLVFDALADLAFLLNVPPSLLGLRGQLDLAFGTGGQPGAQAHYAPGSRTLALAKNAGAGALAHEWWHSFDHYIAAKLYPAHVGDKGLMAMASSQFLQPRQPKPHPLNQRLEAVFAAVLLTPEGDDRHDYVRRSVALDRRLASQLGRRYYSLPTEMMARAFEAAIQSDERIKNVYLVSGTKQSELAQAGAFPDAEHLQRIRTALLAYFEPLGWVMSQKGSRKL</sequence>
<dbReference type="InterPro" id="IPR041047">
    <property type="entry name" value="LPD1"/>
</dbReference>
<dbReference type="NCBIfam" id="NF041907">
    <property type="entry name" value="CLCA_X"/>
    <property type="match status" value="1"/>
</dbReference>
<protein>
    <recommendedName>
        <fullName evidence="1">Large polyvalent protein-associated domain-containing protein</fullName>
    </recommendedName>
</protein>
<organism evidence="2 3">
    <name type="scientific">Ferrimonas pelagia</name>
    <dbReference type="NCBI Taxonomy" id="1177826"/>
    <lineage>
        <taxon>Bacteria</taxon>
        <taxon>Pseudomonadati</taxon>
        <taxon>Pseudomonadota</taxon>
        <taxon>Gammaproteobacteria</taxon>
        <taxon>Alteromonadales</taxon>
        <taxon>Ferrimonadaceae</taxon>
        <taxon>Ferrimonas</taxon>
    </lineage>
</organism>
<comment type="caution">
    <text evidence="2">The sequence shown here is derived from an EMBL/GenBank/DDBJ whole genome shotgun (WGS) entry which is preliminary data.</text>
</comment>
<feature type="domain" description="Large polyvalent protein-associated" evidence="1">
    <location>
        <begin position="209"/>
        <end position="278"/>
    </location>
</feature>
<evidence type="ECO:0000259" key="1">
    <source>
        <dbReference type="Pfam" id="PF18796"/>
    </source>
</evidence>
<evidence type="ECO:0000313" key="2">
    <source>
        <dbReference type="EMBL" id="GAA4895281.1"/>
    </source>
</evidence>